<protein>
    <submittedName>
        <fullName evidence="1">Uncharacterized protein</fullName>
    </submittedName>
</protein>
<sequence>MKAQAIRNRSFDAIKARAASVINAVIMHEATSAVLFALMVFGLVYCGVLFGIQPLK</sequence>
<name>A0ACD3YBX7_9GAMM</name>
<evidence type="ECO:0000313" key="1">
    <source>
        <dbReference type="EMBL" id="UNH40657.1"/>
    </source>
</evidence>
<keyword evidence="2" id="KW-1185">Reference proteome</keyword>
<dbReference type="EMBL" id="CP093256">
    <property type="protein sequence ID" value="UNH40657.1"/>
    <property type="molecule type" value="Genomic_DNA"/>
</dbReference>
<accession>A0ACD3YBX7</accession>
<geneLocation type="plasmid" evidence="1 2">
    <name>pW1-a</name>
</geneLocation>
<proteinExistence type="predicted"/>
<keyword evidence="1" id="KW-0614">Plasmid</keyword>
<reference evidence="1" key="1">
    <citation type="submission" date="2022-03" db="EMBL/GenBank/DDBJ databases">
        <title>ESBL-producing Moellerella wisconsensis and Escherichia marmotae isolated from wild game meat.</title>
        <authorList>
            <person name="Biggel M."/>
        </authorList>
    </citation>
    <scope>NUCLEOTIDE SEQUENCE</scope>
    <source>
        <strain evidence="1">W1</strain>
    </source>
</reference>
<evidence type="ECO:0000313" key="2">
    <source>
        <dbReference type="Proteomes" id="UP000829420"/>
    </source>
</evidence>
<organism evidence="1 2">
    <name type="scientific">Moellerella wisconsensis</name>
    <dbReference type="NCBI Taxonomy" id="158849"/>
    <lineage>
        <taxon>Bacteria</taxon>
        <taxon>Pseudomonadati</taxon>
        <taxon>Pseudomonadota</taxon>
        <taxon>Gammaproteobacteria</taxon>
        <taxon>Enterobacterales</taxon>
        <taxon>Morganellaceae</taxon>
        <taxon>Moellerella</taxon>
    </lineage>
</organism>
<dbReference type="Proteomes" id="UP000829420">
    <property type="component" value="Plasmid pW1-a"/>
</dbReference>
<gene>
    <name evidence="1" type="ORF">MNY70_17620</name>
</gene>